<dbReference type="GO" id="GO:0016020">
    <property type="term" value="C:membrane"/>
    <property type="evidence" value="ECO:0007669"/>
    <property type="project" value="UniProtKB-SubCell"/>
</dbReference>
<dbReference type="OrthoDB" id="5581259at2759"/>
<protein>
    <recommendedName>
        <fullName evidence="9">Endoplasmic reticulum protein</fullName>
    </recommendedName>
</protein>
<dbReference type="STRING" id="1160509.A0A3N4HLP7"/>
<dbReference type="GO" id="GO:0071786">
    <property type="term" value="P:endoplasmic reticulum tubular network organization"/>
    <property type="evidence" value="ECO:0007669"/>
    <property type="project" value="TreeGrafter"/>
</dbReference>
<accession>A0A3N4HLP7</accession>
<dbReference type="GO" id="GO:0005783">
    <property type="term" value="C:endoplasmic reticulum"/>
    <property type="evidence" value="ECO:0007669"/>
    <property type="project" value="TreeGrafter"/>
</dbReference>
<keyword evidence="8" id="KW-1185">Reference proteome</keyword>
<keyword evidence="5 6" id="KW-0472">Membrane</keyword>
<comment type="similarity">
    <text evidence="2">Belongs to the PER33/POM33 family.</text>
</comment>
<evidence type="ECO:0000256" key="1">
    <source>
        <dbReference type="ARBA" id="ARBA00004141"/>
    </source>
</evidence>
<dbReference type="PANTHER" id="PTHR12703">
    <property type="entry name" value="TRANSMEMBRANE PROTEIN 33"/>
    <property type="match status" value="1"/>
</dbReference>
<dbReference type="EMBL" id="ML119810">
    <property type="protein sequence ID" value="RPA73826.1"/>
    <property type="molecule type" value="Genomic_DNA"/>
</dbReference>
<comment type="subcellular location">
    <subcellularLocation>
        <location evidence="1">Membrane</location>
        <topology evidence="1">Multi-pass membrane protein</topology>
    </subcellularLocation>
</comment>
<proteinExistence type="inferred from homology"/>
<keyword evidence="4 6" id="KW-1133">Transmembrane helix</keyword>
<feature type="transmembrane region" description="Helical" evidence="6">
    <location>
        <begin position="195"/>
        <end position="222"/>
    </location>
</feature>
<evidence type="ECO:0008006" key="9">
    <source>
        <dbReference type="Google" id="ProtNLM"/>
    </source>
</evidence>
<feature type="transmembrane region" description="Helical" evidence="6">
    <location>
        <begin position="16"/>
        <end position="37"/>
    </location>
</feature>
<dbReference type="Proteomes" id="UP000275078">
    <property type="component" value="Unassembled WGS sequence"/>
</dbReference>
<feature type="transmembrane region" description="Helical" evidence="6">
    <location>
        <begin position="99"/>
        <end position="124"/>
    </location>
</feature>
<organism evidence="7 8">
    <name type="scientific">Ascobolus immersus RN42</name>
    <dbReference type="NCBI Taxonomy" id="1160509"/>
    <lineage>
        <taxon>Eukaryota</taxon>
        <taxon>Fungi</taxon>
        <taxon>Dikarya</taxon>
        <taxon>Ascomycota</taxon>
        <taxon>Pezizomycotina</taxon>
        <taxon>Pezizomycetes</taxon>
        <taxon>Pezizales</taxon>
        <taxon>Ascobolaceae</taxon>
        <taxon>Ascobolus</taxon>
    </lineage>
</organism>
<feature type="transmembrane region" description="Helical" evidence="6">
    <location>
        <begin position="57"/>
        <end position="78"/>
    </location>
</feature>
<name>A0A3N4HLP7_ASCIM</name>
<reference evidence="7 8" key="1">
    <citation type="journal article" date="2018" name="Nat. Ecol. Evol.">
        <title>Pezizomycetes genomes reveal the molecular basis of ectomycorrhizal truffle lifestyle.</title>
        <authorList>
            <person name="Murat C."/>
            <person name="Payen T."/>
            <person name="Noel B."/>
            <person name="Kuo A."/>
            <person name="Morin E."/>
            <person name="Chen J."/>
            <person name="Kohler A."/>
            <person name="Krizsan K."/>
            <person name="Balestrini R."/>
            <person name="Da Silva C."/>
            <person name="Montanini B."/>
            <person name="Hainaut M."/>
            <person name="Levati E."/>
            <person name="Barry K.W."/>
            <person name="Belfiori B."/>
            <person name="Cichocki N."/>
            <person name="Clum A."/>
            <person name="Dockter R.B."/>
            <person name="Fauchery L."/>
            <person name="Guy J."/>
            <person name="Iotti M."/>
            <person name="Le Tacon F."/>
            <person name="Lindquist E.A."/>
            <person name="Lipzen A."/>
            <person name="Malagnac F."/>
            <person name="Mello A."/>
            <person name="Molinier V."/>
            <person name="Miyauchi S."/>
            <person name="Poulain J."/>
            <person name="Riccioni C."/>
            <person name="Rubini A."/>
            <person name="Sitrit Y."/>
            <person name="Splivallo R."/>
            <person name="Traeger S."/>
            <person name="Wang M."/>
            <person name="Zifcakova L."/>
            <person name="Wipf D."/>
            <person name="Zambonelli A."/>
            <person name="Paolocci F."/>
            <person name="Nowrousian M."/>
            <person name="Ottonello S."/>
            <person name="Baldrian P."/>
            <person name="Spatafora J.W."/>
            <person name="Henrissat B."/>
            <person name="Nagy L.G."/>
            <person name="Aury J.M."/>
            <person name="Wincker P."/>
            <person name="Grigoriev I.V."/>
            <person name="Bonfante P."/>
            <person name="Martin F.M."/>
        </authorList>
    </citation>
    <scope>NUCLEOTIDE SEQUENCE [LARGE SCALE GENOMIC DNA]</scope>
    <source>
        <strain evidence="7 8">RN42</strain>
    </source>
</reference>
<dbReference type="InterPro" id="IPR051645">
    <property type="entry name" value="PER33/POM33_regulator"/>
</dbReference>
<evidence type="ECO:0000313" key="7">
    <source>
        <dbReference type="EMBL" id="RPA73826.1"/>
    </source>
</evidence>
<dbReference type="InterPro" id="IPR005344">
    <property type="entry name" value="TMEM33/Pom33"/>
</dbReference>
<evidence type="ECO:0000256" key="4">
    <source>
        <dbReference type="ARBA" id="ARBA00022989"/>
    </source>
</evidence>
<dbReference type="GO" id="GO:0061024">
    <property type="term" value="P:membrane organization"/>
    <property type="evidence" value="ECO:0007669"/>
    <property type="project" value="TreeGrafter"/>
</dbReference>
<dbReference type="Pfam" id="PF03661">
    <property type="entry name" value="TMEM33_Pom33"/>
    <property type="match status" value="1"/>
</dbReference>
<evidence type="ECO:0000256" key="3">
    <source>
        <dbReference type="ARBA" id="ARBA00022692"/>
    </source>
</evidence>
<evidence type="ECO:0000256" key="6">
    <source>
        <dbReference type="SAM" id="Phobius"/>
    </source>
</evidence>
<sequence length="279" mass="30996">MAPPAVNHQQPLQQRVLAIAQTLQFGWFIGHLLFLLSTLRYTFAAIKFNTSSTGARFSYRLAFISAAVTYGIVVFKAYKARAARGTGLQPQALLADENVQYLILALVWLFSKPIFYALLPYAVYSTFHFLTYLRTNLLPALMPPPPAAAAAAGAVPADGSLRKGPQPPLAEAIGRFVKQNYDASMHLVSRLELALWARVFFGTLIFSNSWILLVVYSVFVRVRYAQSQFMRSAVAYMERFFDGLLADQRVPAGVRNGWGAFKGVIRTVGDKTDFGKKTQ</sequence>
<gene>
    <name evidence="7" type="ORF">BJ508DRAFT_215920</name>
</gene>
<evidence type="ECO:0000256" key="2">
    <source>
        <dbReference type="ARBA" id="ARBA00007322"/>
    </source>
</evidence>
<evidence type="ECO:0000313" key="8">
    <source>
        <dbReference type="Proteomes" id="UP000275078"/>
    </source>
</evidence>
<evidence type="ECO:0000256" key="5">
    <source>
        <dbReference type="ARBA" id="ARBA00023136"/>
    </source>
</evidence>
<dbReference type="PANTHER" id="PTHR12703:SF4">
    <property type="entry name" value="TRANSMEMBRANE PROTEIN 33"/>
    <property type="match status" value="1"/>
</dbReference>
<dbReference type="AlphaFoldDB" id="A0A3N4HLP7"/>
<keyword evidence="3 6" id="KW-0812">Transmembrane</keyword>